<name>A0A084VX44_ANOSI</name>
<keyword evidence="4" id="KW-1185">Reference proteome</keyword>
<sequence length="135" mass="13536">MAAANFGTRAHSGSPASSTSLSSSSSKVQRKTLRAGAKRYSAKALPGKLEVVSGKRVASHTQIARKSLPVTGGSSTGGSSQRLGTSGGIGRHEHQQAVGANSINALVPGSFVLGGSQPQQLQSLGGSLQPMNGGR</sequence>
<feature type="compositionally biased region" description="Basic residues" evidence="1">
    <location>
        <begin position="28"/>
        <end position="40"/>
    </location>
</feature>
<organism evidence="2">
    <name type="scientific">Anopheles sinensis</name>
    <name type="common">Mosquito</name>
    <dbReference type="NCBI Taxonomy" id="74873"/>
    <lineage>
        <taxon>Eukaryota</taxon>
        <taxon>Metazoa</taxon>
        <taxon>Ecdysozoa</taxon>
        <taxon>Arthropoda</taxon>
        <taxon>Hexapoda</taxon>
        <taxon>Insecta</taxon>
        <taxon>Pterygota</taxon>
        <taxon>Neoptera</taxon>
        <taxon>Endopterygota</taxon>
        <taxon>Diptera</taxon>
        <taxon>Nematocera</taxon>
        <taxon>Culicoidea</taxon>
        <taxon>Culicidae</taxon>
        <taxon>Anophelinae</taxon>
        <taxon>Anopheles</taxon>
    </lineage>
</organism>
<dbReference type="EMBL" id="ATLV01017842">
    <property type="status" value="NOT_ANNOTATED_CDS"/>
    <property type="molecule type" value="Genomic_DNA"/>
</dbReference>
<dbReference type="EnsemblMetazoa" id="ASIC010248-RA">
    <property type="protein sequence ID" value="ASIC010248-PA"/>
    <property type="gene ID" value="ASIC010248"/>
</dbReference>
<reference evidence="3" key="2">
    <citation type="submission" date="2020-05" db="UniProtKB">
        <authorList>
            <consortium name="EnsemblMetazoa"/>
        </authorList>
    </citation>
    <scope>IDENTIFICATION</scope>
</reference>
<feature type="compositionally biased region" description="Low complexity" evidence="1">
    <location>
        <begin position="12"/>
        <end position="26"/>
    </location>
</feature>
<evidence type="ECO:0000313" key="4">
    <source>
        <dbReference type="Proteomes" id="UP000030765"/>
    </source>
</evidence>
<feature type="region of interest" description="Disordered" evidence="1">
    <location>
        <begin position="1"/>
        <end position="40"/>
    </location>
</feature>
<gene>
    <name evidence="2" type="ORF">ZHAS_00010248</name>
</gene>
<evidence type="ECO:0000313" key="2">
    <source>
        <dbReference type="EMBL" id="KFB42538.1"/>
    </source>
</evidence>
<reference evidence="2 4" key="1">
    <citation type="journal article" date="2014" name="BMC Genomics">
        <title>Genome sequence of Anopheles sinensis provides insight into genetics basis of mosquito competence for malaria parasites.</title>
        <authorList>
            <person name="Zhou D."/>
            <person name="Zhang D."/>
            <person name="Ding G."/>
            <person name="Shi L."/>
            <person name="Hou Q."/>
            <person name="Ye Y."/>
            <person name="Xu Y."/>
            <person name="Zhou H."/>
            <person name="Xiong C."/>
            <person name="Li S."/>
            <person name="Yu J."/>
            <person name="Hong S."/>
            <person name="Yu X."/>
            <person name="Zou P."/>
            <person name="Chen C."/>
            <person name="Chang X."/>
            <person name="Wang W."/>
            <person name="Lv Y."/>
            <person name="Sun Y."/>
            <person name="Ma L."/>
            <person name="Shen B."/>
            <person name="Zhu C."/>
        </authorList>
    </citation>
    <scope>NUCLEOTIDE SEQUENCE [LARGE SCALE GENOMIC DNA]</scope>
</reference>
<evidence type="ECO:0000313" key="3">
    <source>
        <dbReference type="EnsemblMetazoa" id="ASIC010248-PA"/>
    </source>
</evidence>
<feature type="compositionally biased region" description="Low complexity" evidence="1">
    <location>
        <begin position="71"/>
        <end position="84"/>
    </location>
</feature>
<protein>
    <submittedName>
        <fullName evidence="2 3">Uncharacterized protein</fullName>
    </submittedName>
</protein>
<accession>A0A084VX44</accession>
<feature type="region of interest" description="Disordered" evidence="1">
    <location>
        <begin position="56"/>
        <end position="90"/>
    </location>
</feature>
<evidence type="ECO:0000256" key="1">
    <source>
        <dbReference type="SAM" id="MobiDB-lite"/>
    </source>
</evidence>
<dbReference type="Proteomes" id="UP000030765">
    <property type="component" value="Unassembled WGS sequence"/>
</dbReference>
<proteinExistence type="predicted"/>
<dbReference type="AlphaFoldDB" id="A0A084VX44"/>
<feature type="region of interest" description="Disordered" evidence="1">
    <location>
        <begin position="116"/>
        <end position="135"/>
    </location>
</feature>
<dbReference type="VEuPathDB" id="VectorBase:ASIC010248"/>
<dbReference type="EMBL" id="KE525195">
    <property type="protein sequence ID" value="KFB42538.1"/>
    <property type="molecule type" value="Genomic_DNA"/>
</dbReference>